<dbReference type="InterPro" id="IPR036162">
    <property type="entry name" value="Resolvase-like_N_sf"/>
</dbReference>
<dbReference type="PANTHER" id="PTHR30461:SF23">
    <property type="entry name" value="DNA RECOMBINASE-RELATED"/>
    <property type="match status" value="1"/>
</dbReference>
<dbReference type="Pfam" id="PF07508">
    <property type="entry name" value="Recombinase"/>
    <property type="match status" value="1"/>
</dbReference>
<dbReference type="PROSITE" id="PS51737">
    <property type="entry name" value="RECOMBINASE_DNA_BIND"/>
    <property type="match status" value="1"/>
</dbReference>
<gene>
    <name evidence="3" type="ORF">HCR76_06740</name>
</gene>
<dbReference type="RefSeq" id="WP_166989394.1">
    <property type="nucleotide sequence ID" value="NZ_CP061169.1"/>
</dbReference>
<dbReference type="PANTHER" id="PTHR30461">
    <property type="entry name" value="DNA-INVERTASE FROM LAMBDOID PROPHAGE"/>
    <property type="match status" value="1"/>
</dbReference>
<protein>
    <submittedName>
        <fullName evidence="3">Recombinase family protein</fullName>
    </submittedName>
</protein>
<dbReference type="CDD" id="cd00338">
    <property type="entry name" value="Ser_Recombinase"/>
    <property type="match status" value="1"/>
</dbReference>
<dbReference type="Pfam" id="PF13408">
    <property type="entry name" value="Zn_ribbon_recom"/>
    <property type="match status" value="1"/>
</dbReference>
<dbReference type="PROSITE" id="PS51736">
    <property type="entry name" value="RECOMBINASES_3"/>
    <property type="match status" value="1"/>
</dbReference>
<dbReference type="InterPro" id="IPR011109">
    <property type="entry name" value="DNA_bind_recombinase_dom"/>
</dbReference>
<feature type="domain" description="Recombinase" evidence="2">
    <location>
        <begin position="165"/>
        <end position="281"/>
    </location>
</feature>
<dbReference type="SUPFAM" id="SSF53041">
    <property type="entry name" value="Resolvase-like"/>
    <property type="match status" value="1"/>
</dbReference>
<dbReference type="Gene3D" id="3.90.1750.20">
    <property type="entry name" value="Putative Large Serine Recombinase, Chain B, Domain 2"/>
    <property type="match status" value="1"/>
</dbReference>
<reference evidence="3 4" key="1">
    <citation type="submission" date="2020-12" db="EMBL/GenBank/DDBJ databases">
        <title>Microbacterium sp. HY060.</title>
        <authorList>
            <person name="Zhou J."/>
        </authorList>
    </citation>
    <scope>NUCLEOTIDE SEQUENCE [LARGE SCALE GENOMIC DNA]</scope>
    <source>
        <strain evidence="3 4">HY60</strain>
    </source>
</reference>
<proteinExistence type="predicted"/>
<dbReference type="InterPro" id="IPR038109">
    <property type="entry name" value="DNA_bind_recomb_sf"/>
</dbReference>
<evidence type="ECO:0000259" key="1">
    <source>
        <dbReference type="PROSITE" id="PS51736"/>
    </source>
</evidence>
<keyword evidence="4" id="KW-1185">Reference proteome</keyword>
<dbReference type="InterPro" id="IPR050639">
    <property type="entry name" value="SSR_resolvase"/>
</dbReference>
<organism evidence="3 4">
    <name type="scientific">Paramicrobacterium chengjingii</name>
    <dbReference type="NCBI Taxonomy" id="2769067"/>
    <lineage>
        <taxon>Bacteria</taxon>
        <taxon>Bacillati</taxon>
        <taxon>Actinomycetota</taxon>
        <taxon>Actinomycetes</taxon>
        <taxon>Micrococcales</taxon>
        <taxon>Microbacteriaceae</taxon>
        <taxon>Paramicrobacterium</taxon>
    </lineage>
</organism>
<feature type="domain" description="Resolvase/invertase-type recombinase catalytic" evidence="1">
    <location>
        <begin position="13"/>
        <end position="157"/>
    </location>
</feature>
<dbReference type="InterPro" id="IPR025827">
    <property type="entry name" value="Zn_ribbon_recom_dom"/>
</dbReference>
<dbReference type="InterPro" id="IPR006119">
    <property type="entry name" value="Resolv_N"/>
</dbReference>
<name>A0ABX6YMX8_9MICO</name>
<dbReference type="SMART" id="SM00857">
    <property type="entry name" value="Resolvase"/>
    <property type="match status" value="1"/>
</dbReference>
<evidence type="ECO:0000313" key="3">
    <source>
        <dbReference type="EMBL" id="QPZ39736.1"/>
    </source>
</evidence>
<evidence type="ECO:0000259" key="2">
    <source>
        <dbReference type="PROSITE" id="PS51737"/>
    </source>
</evidence>
<accession>A0ABX6YMX8</accession>
<dbReference type="Pfam" id="PF00239">
    <property type="entry name" value="Resolvase"/>
    <property type="match status" value="1"/>
</dbReference>
<dbReference type="EMBL" id="CP061169">
    <property type="protein sequence ID" value="QPZ39736.1"/>
    <property type="molecule type" value="Genomic_DNA"/>
</dbReference>
<dbReference type="Proteomes" id="UP000662814">
    <property type="component" value="Chromosome"/>
</dbReference>
<sequence length="486" mass="54420">MRPAIDIRPATPRAVLYLRQSTYREESISLELQEAAGRAHAEKNGYRVVDVLADPGISGRTWKRPAVQRVMEMIEHGDADVIVLWRWSRLSRNRKDWALAADRADLAGGRIESATEPNDATAAGRFARGVMTELAAFESERIGEQWKEAHDRRRRLGLPAEGGPRFGYIKQDDGKYVPDNDQSIVLAEMYRRYNAGEGFTRIARSLNERGILTNAGNVWSRISVTQILDAGFGAGKIVHRPGRRKMKPSESIYLDGAHQPVISADDWRAYLARREDAPAPRVVEPKYILAGLIFCGDCGAPMHVGNRGLVDYKCSAKASGKTNTGLAIKRLRAEQFVTEWLFDLAGQVDELAAAETKAANRRVRAVNSREAITARIAKLDQRMARLTAKWLDGELPESAYKATIVQLDTERASLDARQKIDERQANREIDVRRLIVETVKVWADMTVLEKRSALQGCIARIDIMPPTRPGAGVWRERVKITTAWDT</sequence>
<evidence type="ECO:0000313" key="4">
    <source>
        <dbReference type="Proteomes" id="UP000662814"/>
    </source>
</evidence>
<dbReference type="Gene3D" id="3.40.50.1390">
    <property type="entry name" value="Resolvase, N-terminal catalytic domain"/>
    <property type="match status" value="1"/>
</dbReference>